<dbReference type="GO" id="GO:0003700">
    <property type="term" value="F:DNA-binding transcription factor activity"/>
    <property type="evidence" value="ECO:0007669"/>
    <property type="project" value="InterPro"/>
</dbReference>
<keyword evidence="5" id="KW-0539">Nucleus</keyword>
<dbReference type="PANTHER" id="PTHR32467:SF99">
    <property type="entry name" value="AP2-LIKE ETHYLENE-RESPONSIVE TRANSCRIPTION FACTOR AIL5"/>
    <property type="match status" value="1"/>
</dbReference>
<dbReference type="SMART" id="SM00380">
    <property type="entry name" value="AP2"/>
    <property type="match status" value="1"/>
</dbReference>
<dbReference type="SUPFAM" id="SSF54171">
    <property type="entry name" value="DNA-binding domain"/>
    <property type="match status" value="1"/>
</dbReference>
<proteinExistence type="inferred from homology"/>
<evidence type="ECO:0000256" key="5">
    <source>
        <dbReference type="ARBA" id="ARBA00023242"/>
    </source>
</evidence>
<comment type="similarity">
    <text evidence="6">Belongs to the AP2/ERF transcription factor family. AP2 subfamily.</text>
</comment>
<accession>A0A453T2Z3</accession>
<comment type="subcellular location">
    <subcellularLocation>
        <location evidence="1">Nucleus</location>
    </subcellularLocation>
</comment>
<dbReference type="GO" id="GO:0005634">
    <property type="term" value="C:nucleus"/>
    <property type="evidence" value="ECO:0007669"/>
    <property type="project" value="UniProtKB-SubCell"/>
</dbReference>
<keyword evidence="2" id="KW-0805">Transcription regulation</keyword>
<reference evidence="9" key="2">
    <citation type="journal article" date="2017" name="Nat. Plants">
        <title>The Aegilops tauschii genome reveals multiple impacts of transposons.</title>
        <authorList>
            <person name="Zhao G."/>
            <person name="Zou C."/>
            <person name="Li K."/>
            <person name="Wang K."/>
            <person name="Li T."/>
            <person name="Gao L."/>
            <person name="Zhang X."/>
            <person name="Wang H."/>
            <person name="Yang Z."/>
            <person name="Liu X."/>
            <person name="Jiang W."/>
            <person name="Mao L."/>
            <person name="Kong X."/>
            <person name="Jiao Y."/>
            <person name="Jia J."/>
        </authorList>
    </citation>
    <scope>NUCLEOTIDE SEQUENCE [LARGE SCALE GENOMIC DNA]</scope>
    <source>
        <strain evidence="9">cv. AL8/78</strain>
    </source>
</reference>
<feature type="domain" description="AP2/ERF" evidence="7">
    <location>
        <begin position="18"/>
        <end position="47"/>
    </location>
</feature>
<dbReference type="EnsemblPlants" id="AET7Gv21207900.1">
    <property type="protein sequence ID" value="AET7Gv21207900.1"/>
    <property type="gene ID" value="AET7Gv21207900"/>
</dbReference>
<evidence type="ECO:0000313" key="9">
    <source>
        <dbReference type="Proteomes" id="UP000015105"/>
    </source>
</evidence>
<keyword evidence="4" id="KW-0804">Transcription</keyword>
<reference evidence="8" key="5">
    <citation type="journal article" date="2021" name="G3 (Bethesda)">
        <title>Aegilops tauschii genome assembly Aet v5.0 features greater sequence contiguity and improved annotation.</title>
        <authorList>
            <person name="Wang L."/>
            <person name="Zhu T."/>
            <person name="Rodriguez J.C."/>
            <person name="Deal K.R."/>
            <person name="Dubcovsky J."/>
            <person name="McGuire P.E."/>
            <person name="Lux T."/>
            <person name="Spannagl M."/>
            <person name="Mayer K.F.X."/>
            <person name="Baldrich P."/>
            <person name="Meyers B.C."/>
            <person name="Huo N."/>
            <person name="Gu Y.Q."/>
            <person name="Zhou H."/>
            <person name="Devos K.M."/>
            <person name="Bennetzen J.L."/>
            <person name="Unver T."/>
            <person name="Budak H."/>
            <person name="Gulick P.J."/>
            <person name="Galiba G."/>
            <person name="Kalapos B."/>
            <person name="Nelson D.R."/>
            <person name="Li P."/>
            <person name="You F.M."/>
            <person name="Luo M.C."/>
            <person name="Dvorak J."/>
        </authorList>
    </citation>
    <scope>NUCLEOTIDE SEQUENCE [LARGE SCALE GENOMIC DNA]</scope>
    <source>
        <strain evidence="8">cv. AL8/78</strain>
    </source>
</reference>
<evidence type="ECO:0000256" key="3">
    <source>
        <dbReference type="ARBA" id="ARBA00023125"/>
    </source>
</evidence>
<reference evidence="8" key="3">
    <citation type="journal article" date="2017" name="Nature">
        <title>Genome sequence of the progenitor of the wheat D genome Aegilops tauschii.</title>
        <authorList>
            <person name="Luo M.C."/>
            <person name="Gu Y.Q."/>
            <person name="Puiu D."/>
            <person name="Wang H."/>
            <person name="Twardziok S.O."/>
            <person name="Deal K.R."/>
            <person name="Huo N."/>
            <person name="Zhu T."/>
            <person name="Wang L."/>
            <person name="Wang Y."/>
            <person name="McGuire P.E."/>
            <person name="Liu S."/>
            <person name="Long H."/>
            <person name="Ramasamy R.K."/>
            <person name="Rodriguez J.C."/>
            <person name="Van S.L."/>
            <person name="Yuan L."/>
            <person name="Wang Z."/>
            <person name="Xia Z."/>
            <person name="Xiao L."/>
            <person name="Anderson O.D."/>
            <person name="Ouyang S."/>
            <person name="Liang Y."/>
            <person name="Zimin A.V."/>
            <person name="Pertea G."/>
            <person name="Qi P."/>
            <person name="Bennetzen J.L."/>
            <person name="Dai X."/>
            <person name="Dawson M.W."/>
            <person name="Muller H.G."/>
            <person name="Kugler K."/>
            <person name="Rivarola-Duarte L."/>
            <person name="Spannagl M."/>
            <person name="Mayer K.F.X."/>
            <person name="Lu F.H."/>
            <person name="Bevan M.W."/>
            <person name="Leroy P."/>
            <person name="Li P."/>
            <person name="You F.M."/>
            <person name="Sun Q."/>
            <person name="Liu Z."/>
            <person name="Lyons E."/>
            <person name="Wicker T."/>
            <person name="Salzberg S.L."/>
            <person name="Devos K.M."/>
            <person name="Dvorak J."/>
        </authorList>
    </citation>
    <scope>NUCLEOTIDE SEQUENCE [LARGE SCALE GENOMIC DNA]</scope>
    <source>
        <strain evidence="8">cv. AL8/78</strain>
    </source>
</reference>
<name>A0A453T2Z3_AEGTS</name>
<evidence type="ECO:0000313" key="8">
    <source>
        <dbReference type="EnsemblPlants" id="AET7Gv21207900.1"/>
    </source>
</evidence>
<dbReference type="Gene3D" id="3.30.730.10">
    <property type="entry name" value="AP2/ERF domain"/>
    <property type="match status" value="1"/>
</dbReference>
<reference evidence="8" key="4">
    <citation type="submission" date="2019-03" db="UniProtKB">
        <authorList>
            <consortium name="EnsemblPlants"/>
        </authorList>
    </citation>
    <scope>IDENTIFICATION</scope>
</reference>
<dbReference type="InterPro" id="IPR001471">
    <property type="entry name" value="AP2/ERF_dom"/>
</dbReference>
<dbReference type="InterPro" id="IPR036955">
    <property type="entry name" value="AP2/ERF_dom_sf"/>
</dbReference>
<dbReference type="InterPro" id="IPR016177">
    <property type="entry name" value="DNA-bd_dom_sf"/>
</dbReference>
<evidence type="ECO:0000256" key="2">
    <source>
        <dbReference type="ARBA" id="ARBA00023015"/>
    </source>
</evidence>
<dbReference type="Gramene" id="AET7Gv21207900.1">
    <property type="protein sequence ID" value="AET7Gv21207900.1"/>
    <property type="gene ID" value="AET7Gv21207900"/>
</dbReference>
<evidence type="ECO:0000256" key="6">
    <source>
        <dbReference type="ARBA" id="ARBA00037973"/>
    </source>
</evidence>
<keyword evidence="3" id="KW-0238">DNA-binding</keyword>
<evidence type="ECO:0000259" key="7">
    <source>
        <dbReference type="PROSITE" id="PS51032"/>
    </source>
</evidence>
<evidence type="ECO:0000256" key="1">
    <source>
        <dbReference type="ARBA" id="ARBA00004123"/>
    </source>
</evidence>
<reference evidence="9" key="1">
    <citation type="journal article" date="2014" name="Science">
        <title>Ancient hybridizations among the ancestral genomes of bread wheat.</title>
        <authorList>
            <consortium name="International Wheat Genome Sequencing Consortium,"/>
            <person name="Marcussen T."/>
            <person name="Sandve S.R."/>
            <person name="Heier L."/>
            <person name="Spannagl M."/>
            <person name="Pfeifer M."/>
            <person name="Jakobsen K.S."/>
            <person name="Wulff B.B."/>
            <person name="Steuernagel B."/>
            <person name="Mayer K.F."/>
            <person name="Olsen O.A."/>
        </authorList>
    </citation>
    <scope>NUCLEOTIDE SEQUENCE [LARGE SCALE GENOMIC DNA]</scope>
    <source>
        <strain evidence="9">cv. AL8/78</strain>
    </source>
</reference>
<dbReference type="Proteomes" id="UP000015105">
    <property type="component" value="Chromosome 7D"/>
</dbReference>
<protein>
    <recommendedName>
        <fullName evidence="7">AP2/ERF domain-containing protein</fullName>
    </recommendedName>
</protein>
<sequence length="69" mass="7828">METQAFESYIRNFGGNAGGYDKEEKAARAYDMAALKYWGPTTTTNFPVSDRLRQEIGIDWQLHIHQAGC</sequence>
<evidence type="ECO:0000256" key="4">
    <source>
        <dbReference type="ARBA" id="ARBA00023163"/>
    </source>
</evidence>
<dbReference type="PROSITE" id="PS51032">
    <property type="entry name" value="AP2_ERF"/>
    <property type="match status" value="1"/>
</dbReference>
<dbReference type="GO" id="GO:0003677">
    <property type="term" value="F:DNA binding"/>
    <property type="evidence" value="ECO:0007669"/>
    <property type="project" value="UniProtKB-KW"/>
</dbReference>
<organism evidence="8 9">
    <name type="scientific">Aegilops tauschii subsp. strangulata</name>
    <name type="common">Goatgrass</name>
    <dbReference type="NCBI Taxonomy" id="200361"/>
    <lineage>
        <taxon>Eukaryota</taxon>
        <taxon>Viridiplantae</taxon>
        <taxon>Streptophyta</taxon>
        <taxon>Embryophyta</taxon>
        <taxon>Tracheophyta</taxon>
        <taxon>Spermatophyta</taxon>
        <taxon>Magnoliopsida</taxon>
        <taxon>Liliopsida</taxon>
        <taxon>Poales</taxon>
        <taxon>Poaceae</taxon>
        <taxon>BOP clade</taxon>
        <taxon>Pooideae</taxon>
        <taxon>Triticodae</taxon>
        <taxon>Triticeae</taxon>
        <taxon>Triticinae</taxon>
        <taxon>Aegilops</taxon>
    </lineage>
</organism>
<dbReference type="AlphaFoldDB" id="A0A453T2Z3"/>
<keyword evidence="9" id="KW-1185">Reference proteome</keyword>
<dbReference type="PANTHER" id="PTHR32467">
    <property type="entry name" value="AP2-LIKE ETHYLENE-RESPONSIVE TRANSCRIPTION FACTOR"/>
    <property type="match status" value="1"/>
</dbReference>